<comment type="caution">
    <text evidence="1">The sequence shown here is derived from an EMBL/GenBank/DDBJ whole genome shotgun (WGS) entry which is preliminary data.</text>
</comment>
<keyword evidence="2" id="KW-1185">Reference proteome</keyword>
<name>A0A4C1XU87_EUMVA</name>
<gene>
    <name evidence="1" type="ORF">EVAR_49345_1</name>
</gene>
<evidence type="ECO:0000313" key="2">
    <source>
        <dbReference type="Proteomes" id="UP000299102"/>
    </source>
</evidence>
<protein>
    <submittedName>
        <fullName evidence="1">Uncharacterized protein</fullName>
    </submittedName>
</protein>
<reference evidence="1 2" key="1">
    <citation type="journal article" date="2019" name="Commun. Biol.">
        <title>The bagworm genome reveals a unique fibroin gene that provides high tensile strength.</title>
        <authorList>
            <person name="Kono N."/>
            <person name="Nakamura H."/>
            <person name="Ohtoshi R."/>
            <person name="Tomita M."/>
            <person name="Numata K."/>
            <person name="Arakawa K."/>
        </authorList>
    </citation>
    <scope>NUCLEOTIDE SEQUENCE [LARGE SCALE GENOMIC DNA]</scope>
</reference>
<proteinExistence type="predicted"/>
<dbReference type="EMBL" id="BGZK01000984">
    <property type="protein sequence ID" value="GBP67451.1"/>
    <property type="molecule type" value="Genomic_DNA"/>
</dbReference>
<sequence>MNKHGREEHREDEMLLSYLRCCRWKRVRYGNGYSSQHALIASDRGFWFLVHSIVGAAGRGFGRATSGDLAAFVAGVPYPPARAAPPPPTIRIN</sequence>
<organism evidence="1 2">
    <name type="scientific">Eumeta variegata</name>
    <name type="common">Bagworm moth</name>
    <name type="synonym">Eumeta japonica</name>
    <dbReference type="NCBI Taxonomy" id="151549"/>
    <lineage>
        <taxon>Eukaryota</taxon>
        <taxon>Metazoa</taxon>
        <taxon>Ecdysozoa</taxon>
        <taxon>Arthropoda</taxon>
        <taxon>Hexapoda</taxon>
        <taxon>Insecta</taxon>
        <taxon>Pterygota</taxon>
        <taxon>Neoptera</taxon>
        <taxon>Endopterygota</taxon>
        <taxon>Lepidoptera</taxon>
        <taxon>Glossata</taxon>
        <taxon>Ditrysia</taxon>
        <taxon>Tineoidea</taxon>
        <taxon>Psychidae</taxon>
        <taxon>Oiketicinae</taxon>
        <taxon>Eumeta</taxon>
    </lineage>
</organism>
<dbReference type="Proteomes" id="UP000299102">
    <property type="component" value="Unassembled WGS sequence"/>
</dbReference>
<accession>A0A4C1XU87</accession>
<dbReference type="AlphaFoldDB" id="A0A4C1XU87"/>
<evidence type="ECO:0000313" key="1">
    <source>
        <dbReference type="EMBL" id="GBP67451.1"/>
    </source>
</evidence>